<comment type="caution">
    <text evidence="1">The sequence shown here is derived from an EMBL/GenBank/DDBJ whole genome shotgun (WGS) entry which is preliminary data.</text>
</comment>
<protein>
    <recommendedName>
        <fullName evidence="3">Ubiquitin-activating enzyme E1 FCCH domain-containing protein</fullName>
    </recommendedName>
</protein>
<dbReference type="RefSeq" id="WP_343892559.1">
    <property type="nucleotide sequence ID" value="NZ_BAAAEH010000060.1"/>
</dbReference>
<keyword evidence="2" id="KW-1185">Reference proteome</keyword>
<evidence type="ECO:0008006" key="3">
    <source>
        <dbReference type="Google" id="ProtNLM"/>
    </source>
</evidence>
<organism evidence="1 2">
    <name type="scientific">Sphingomonas oligophenolica</name>
    <dbReference type="NCBI Taxonomy" id="301154"/>
    <lineage>
        <taxon>Bacteria</taxon>
        <taxon>Pseudomonadati</taxon>
        <taxon>Pseudomonadota</taxon>
        <taxon>Alphaproteobacteria</taxon>
        <taxon>Sphingomonadales</taxon>
        <taxon>Sphingomonadaceae</taxon>
        <taxon>Sphingomonas</taxon>
    </lineage>
</organism>
<sequence length="664" mass="70469">MSVARLYRVGSPYNAAELAELDFEQSADTMYLAHLNHAPAKLVRGGHTDWTFSSIDFTPKLLPPGSVAATASSPNTDAANSGDAYFPQPASYVVTAVDDVSGMESRASATAGATNDLTLKRNKNTISWSSSTGATRYRVYKADNTQEFGYIGTTTGVSFVDDNIGPDYSDGPPVGDNPFADTLAAGTASIAGVVMTVTAVSSGGLVAGQTLTGSGVADGTTIVSQLTGATGGIGTYDVTPSQTAPSTAITARQGGNHPSTVTFFEQRLLWGRTANHPNAIYGSRSGSFENMDISRPLKASDALSFALVAGRVNAVNQLVSMNDLLALTSDSIFKIEGGQAGYISATDFVSRRQNGRGSSRLSPLVIDSVCFYQTSVGNGVRTLGYEFQTDSINSNDVTIFSPHLFRGFNIVSWAYAQEPRSLIWAARSDGKLLCFTWEQEQQVWGWTLCETDGLVESVCVISENGEDRLYLTVRRGEKLLIERMAAARWDGVENSCFLDSAVSYAFDTPATTLRNLDHLEGRTIAALADGNVVSGLVVTSGVVELPSPASIVTAGLPYDATIETLPLAYQGQAGWTIAKPQTQAKAVIRVIDTRGLKVGPSDTRLEALRARTTEIPGQPNALKTGLIETWLRPDINGGARVVLKSSDPLPMTITGIYLDPAASE</sequence>
<evidence type="ECO:0000313" key="2">
    <source>
        <dbReference type="Proteomes" id="UP001419910"/>
    </source>
</evidence>
<dbReference type="Gene3D" id="2.60.40.10">
    <property type="entry name" value="Immunoglobulins"/>
    <property type="match status" value="1"/>
</dbReference>
<reference evidence="1 2" key="1">
    <citation type="submission" date="2024-05" db="EMBL/GenBank/DDBJ databases">
        <authorList>
            <person name="Liu Q."/>
            <person name="Xin Y.-H."/>
        </authorList>
    </citation>
    <scope>NUCLEOTIDE SEQUENCE [LARGE SCALE GENOMIC DNA]</scope>
    <source>
        <strain evidence="1 2">CGMCC 1.10181</strain>
    </source>
</reference>
<proteinExistence type="predicted"/>
<dbReference type="EMBL" id="JBDIME010000018">
    <property type="protein sequence ID" value="MEN2791562.1"/>
    <property type="molecule type" value="Genomic_DNA"/>
</dbReference>
<dbReference type="Proteomes" id="UP001419910">
    <property type="component" value="Unassembled WGS sequence"/>
</dbReference>
<dbReference type="InterPro" id="IPR013783">
    <property type="entry name" value="Ig-like_fold"/>
</dbReference>
<evidence type="ECO:0000313" key="1">
    <source>
        <dbReference type="EMBL" id="MEN2791562.1"/>
    </source>
</evidence>
<gene>
    <name evidence="1" type="ORF">ABC974_18145</name>
</gene>
<accession>A0ABU9Y6X7</accession>
<name>A0ABU9Y6X7_9SPHN</name>